<dbReference type="CDD" id="cd00610">
    <property type="entry name" value="OAT_like"/>
    <property type="match status" value="1"/>
</dbReference>
<comment type="similarity">
    <text evidence="7">Belongs to the class-III pyridoxal-phosphate-dependent aminotransferase family. BioA subfamily.</text>
</comment>
<comment type="cofactor">
    <cofactor evidence="1 7">
        <name>pyridoxal 5'-phosphate</name>
        <dbReference type="ChEBI" id="CHEBI:597326"/>
    </cofactor>
</comment>
<dbReference type="SUPFAM" id="SSF53383">
    <property type="entry name" value="PLP-dependent transferases"/>
    <property type="match status" value="1"/>
</dbReference>
<dbReference type="Pfam" id="PF00202">
    <property type="entry name" value="Aminotran_3"/>
    <property type="match status" value="1"/>
</dbReference>
<feature type="binding site" evidence="7">
    <location>
        <begin position="320"/>
        <end position="321"/>
    </location>
    <ligand>
        <name>pyridoxal 5'-phosphate</name>
        <dbReference type="ChEBI" id="CHEBI:597326"/>
    </ligand>
</feature>
<evidence type="ECO:0000256" key="1">
    <source>
        <dbReference type="ARBA" id="ARBA00001933"/>
    </source>
</evidence>
<feature type="modified residue" description="N6-(pyridoxal phosphate)lysine" evidence="7">
    <location>
        <position position="282"/>
    </location>
</feature>
<accession>A0A9X3SVM3</accession>
<evidence type="ECO:0000256" key="4">
    <source>
        <dbReference type="ARBA" id="ARBA00022691"/>
    </source>
</evidence>
<feature type="binding site" evidence="7">
    <location>
        <begin position="120"/>
        <end position="121"/>
    </location>
    <ligand>
        <name>pyridoxal 5'-phosphate</name>
        <dbReference type="ChEBI" id="CHEBI:597326"/>
    </ligand>
</feature>
<dbReference type="InterPro" id="IPR005815">
    <property type="entry name" value="BioA"/>
</dbReference>
<dbReference type="Gene3D" id="3.40.640.10">
    <property type="entry name" value="Type I PLP-dependent aspartate aminotransferase-like (Major domain)"/>
    <property type="match status" value="1"/>
</dbReference>
<evidence type="ECO:0000256" key="7">
    <source>
        <dbReference type="HAMAP-Rule" id="MF_00834"/>
    </source>
</evidence>
<evidence type="ECO:0000313" key="10">
    <source>
        <dbReference type="Proteomes" id="UP001145799"/>
    </source>
</evidence>
<comment type="subunit">
    <text evidence="7">Homodimer.</text>
</comment>
<reference evidence="9 11" key="2">
    <citation type="submission" date="2023-07" db="EMBL/GenBank/DDBJ databases">
        <title>Sequencing the genomes of 1000 actinobacteria strains.</title>
        <authorList>
            <person name="Klenk H.-P."/>
        </authorList>
    </citation>
    <scope>NUCLEOTIDE SEQUENCE [LARGE SCALE GENOMIC DNA]</scope>
    <source>
        <strain evidence="9 11">DSM 44724</strain>
    </source>
</reference>
<dbReference type="InterPro" id="IPR015424">
    <property type="entry name" value="PyrdxlP-dep_Trfase"/>
</dbReference>
<feature type="binding site" evidence="7">
    <location>
        <position position="253"/>
    </location>
    <ligand>
        <name>pyridoxal 5'-phosphate</name>
        <dbReference type="ChEBI" id="CHEBI:597326"/>
    </ligand>
</feature>
<gene>
    <name evidence="7 8" type="primary">bioA</name>
    <name evidence="9" type="ORF">J2S69_003953</name>
    <name evidence="8" type="ORF">O2L01_17380</name>
</gene>
<dbReference type="InterPro" id="IPR015421">
    <property type="entry name" value="PyrdxlP-dep_Trfase_major"/>
</dbReference>
<dbReference type="AlphaFoldDB" id="A0A9X3SVM3"/>
<dbReference type="FunFam" id="3.40.640.10:FF:000004">
    <property type="entry name" value="Acetylornithine aminotransferase"/>
    <property type="match status" value="1"/>
</dbReference>
<dbReference type="PIRSF" id="PIRSF000521">
    <property type="entry name" value="Transaminase_4ab_Lys_Orn"/>
    <property type="match status" value="1"/>
</dbReference>
<comment type="catalytic activity">
    <reaction evidence="7">
        <text>(8S)-8-amino-7-oxononanoate + S-adenosyl-L-methionine = S-adenosyl-4-methylsulfanyl-2-oxobutanoate + (7R,8S)-7,8-diammoniononanoate</text>
        <dbReference type="Rhea" id="RHEA:16861"/>
        <dbReference type="ChEBI" id="CHEBI:16490"/>
        <dbReference type="ChEBI" id="CHEBI:59789"/>
        <dbReference type="ChEBI" id="CHEBI:149468"/>
        <dbReference type="ChEBI" id="CHEBI:149469"/>
        <dbReference type="EC" id="2.6.1.62"/>
    </reaction>
</comment>
<feature type="site" description="Participates in the substrate recognition with KAPA and in a stacking interaction with the adenine ring of SAM" evidence="7">
    <location>
        <position position="19"/>
    </location>
</feature>
<dbReference type="Gene3D" id="3.90.1150.10">
    <property type="entry name" value="Aspartate Aminotransferase, domain 1"/>
    <property type="match status" value="1"/>
</dbReference>
<dbReference type="EC" id="2.6.1.62" evidence="7"/>
<evidence type="ECO:0000256" key="5">
    <source>
        <dbReference type="ARBA" id="ARBA00022756"/>
    </source>
</evidence>
<feature type="binding site" evidence="7">
    <location>
        <position position="405"/>
    </location>
    <ligand>
        <name>substrate</name>
    </ligand>
</feature>
<reference evidence="8" key="1">
    <citation type="submission" date="2022-12" db="EMBL/GenBank/DDBJ databases">
        <title>Gycomyces niveus sp.nov., a novel actinomycete isolated from soil in Shouguang.</title>
        <authorList>
            <person name="Yang X."/>
        </authorList>
    </citation>
    <scope>NUCLEOTIDE SEQUENCE</scope>
    <source>
        <strain evidence="8">DSM 44724</strain>
    </source>
</reference>
<evidence type="ECO:0000313" key="8">
    <source>
        <dbReference type="EMBL" id="MDA1386775.1"/>
    </source>
</evidence>
<evidence type="ECO:0000313" key="9">
    <source>
        <dbReference type="EMBL" id="MDR7340234.1"/>
    </source>
</evidence>
<dbReference type="InterPro" id="IPR049704">
    <property type="entry name" value="Aminotrans_3_PPA_site"/>
</dbReference>
<keyword evidence="6 7" id="KW-0663">Pyridoxal phosphate</keyword>
<evidence type="ECO:0000256" key="2">
    <source>
        <dbReference type="ARBA" id="ARBA00022576"/>
    </source>
</evidence>
<dbReference type="GO" id="GO:0005737">
    <property type="term" value="C:cytoplasm"/>
    <property type="evidence" value="ECO:0007669"/>
    <property type="project" value="UniProtKB-SubCell"/>
</dbReference>
<keyword evidence="5 7" id="KW-0093">Biotin biosynthesis</keyword>
<dbReference type="GO" id="GO:0004015">
    <property type="term" value="F:adenosylmethionine-8-amino-7-oxononanoate transaminase activity"/>
    <property type="evidence" value="ECO:0007669"/>
    <property type="project" value="UniProtKB-UniRule"/>
</dbReference>
<proteinExistence type="inferred from homology"/>
<dbReference type="PANTHER" id="PTHR42684:SF17">
    <property type="entry name" value="ADENOSYLMETHIONINE-8-AMINO-7-OXONONANOATE AMINOTRANSFERASE"/>
    <property type="match status" value="1"/>
</dbReference>
<dbReference type="PANTHER" id="PTHR42684">
    <property type="entry name" value="ADENOSYLMETHIONINE-8-AMINO-7-OXONONANOATE AMINOTRANSFERASE"/>
    <property type="match status" value="1"/>
</dbReference>
<protein>
    <recommendedName>
        <fullName evidence="7">Adenosylmethionine-8-amino-7-oxononanoate aminotransferase</fullName>
        <ecNumber evidence="7">2.6.1.62</ecNumber>
    </recommendedName>
    <alternativeName>
        <fullName evidence="7">7,8-diamino-pelargonic acid aminotransferase</fullName>
        <shortName evidence="7">DAPA AT</shortName>
        <shortName evidence="7">DAPA aminotransferase</shortName>
    </alternativeName>
    <alternativeName>
        <fullName evidence="7">7,8-diaminononanoate synthase</fullName>
        <shortName evidence="7">DANS</shortName>
    </alternativeName>
    <alternativeName>
        <fullName evidence="7">Diaminopelargonic acid synthase</fullName>
    </alternativeName>
</protein>
<organism evidence="8 10">
    <name type="scientific">Glycomyces lechevalierae</name>
    <dbReference type="NCBI Taxonomy" id="256034"/>
    <lineage>
        <taxon>Bacteria</taxon>
        <taxon>Bacillati</taxon>
        <taxon>Actinomycetota</taxon>
        <taxon>Actinomycetes</taxon>
        <taxon>Glycomycetales</taxon>
        <taxon>Glycomycetaceae</taxon>
        <taxon>Glycomyces</taxon>
    </lineage>
</organism>
<feature type="binding site" evidence="7">
    <location>
        <position position="152"/>
    </location>
    <ligand>
        <name>substrate</name>
    </ligand>
</feature>
<keyword evidence="3 7" id="KW-0808">Transferase</keyword>
<dbReference type="GO" id="GO:0009102">
    <property type="term" value="P:biotin biosynthetic process"/>
    <property type="evidence" value="ECO:0007669"/>
    <property type="project" value="UniProtKB-UniRule"/>
</dbReference>
<sequence>MTASAEWTARDASTVWHPFTQHANWTEDRPVVVDRAEGPWLIDVDGRRYLDGVSSLWTTTLGHGHPDINAAITAQLAKLDHSTFLGTTHTPGIELSEALIDLAPKSDGPPLTKVFYAGDGSSAVEAALKIAYQYSTQTGRSRPKFVRLDHAYHGDTLGAVAVGGHDLFHQAYKPLLLDTIGVSSPGDRALGADRYAVALADLRAVMEASGDQVCAIIVEPMIQGAAGMLDYDADYLRTARELADAHGALLIFDEVATGFGRTGKMWAAEHAGVVPDLLTCGKGITGGYLPLSAVLAAEHVYEAFLTRPGDTAPRTFFHGHTYTANPLCCAAALANLRVMGEQDVVGQAVRLGERLTKLLEPVGAKDGVVEIRQLGTMIGVEVAPVGERTGFAVCQAARERGVWLRPLGDTVVLMPPLTLGDDETDLLVNALTEAVDEVVG</sequence>
<dbReference type="NCBIfam" id="TIGR00508">
    <property type="entry name" value="bioA"/>
    <property type="match status" value="1"/>
</dbReference>
<comment type="caution">
    <text evidence="8">The sequence shown here is derived from an EMBL/GenBank/DDBJ whole genome shotgun (WGS) entry which is preliminary data.</text>
</comment>
<keyword evidence="11" id="KW-1185">Reference proteome</keyword>
<dbReference type="Proteomes" id="UP001183604">
    <property type="component" value="Unassembled WGS sequence"/>
</dbReference>
<keyword evidence="7" id="KW-0963">Cytoplasm</keyword>
<keyword evidence="4 7" id="KW-0949">S-adenosyl-L-methionine</keyword>
<dbReference type="GO" id="GO:0030170">
    <property type="term" value="F:pyridoxal phosphate binding"/>
    <property type="evidence" value="ECO:0007669"/>
    <property type="project" value="UniProtKB-UniRule"/>
</dbReference>
<dbReference type="EMBL" id="JAPZVQ010000011">
    <property type="protein sequence ID" value="MDA1386775.1"/>
    <property type="molecule type" value="Genomic_DNA"/>
</dbReference>
<keyword evidence="2 7" id="KW-0032">Aminotransferase</keyword>
<feature type="binding site" evidence="7">
    <location>
        <position position="282"/>
    </location>
    <ligand>
        <name>substrate</name>
    </ligand>
</feature>
<dbReference type="InterPro" id="IPR015422">
    <property type="entry name" value="PyrdxlP-dep_Trfase_small"/>
</dbReference>
<dbReference type="InterPro" id="IPR005814">
    <property type="entry name" value="Aminotrans_3"/>
</dbReference>
<comment type="pathway">
    <text evidence="7">Cofactor biosynthesis; biotin biosynthesis; 7,8-diaminononanoate from 8-amino-7-oxononanoate (SAM route): step 1/1.</text>
</comment>
<comment type="subcellular location">
    <subcellularLocation>
        <location evidence="7">Cytoplasm</location>
    </subcellularLocation>
</comment>
<evidence type="ECO:0000313" key="11">
    <source>
        <dbReference type="Proteomes" id="UP001183604"/>
    </source>
</evidence>
<dbReference type="Proteomes" id="UP001145799">
    <property type="component" value="Unassembled WGS sequence"/>
</dbReference>
<comment type="caution">
    <text evidence="7">Lacks conserved residue(s) required for the propagation of feature annotation.</text>
</comment>
<dbReference type="EMBL" id="JAVDYD010000001">
    <property type="protein sequence ID" value="MDR7340234.1"/>
    <property type="molecule type" value="Genomic_DNA"/>
</dbReference>
<evidence type="ECO:0000256" key="6">
    <source>
        <dbReference type="ARBA" id="ARBA00022898"/>
    </source>
</evidence>
<name>A0A9X3SVM3_9ACTN</name>
<feature type="binding site" evidence="7">
    <location>
        <position position="319"/>
    </location>
    <ligand>
        <name>substrate</name>
    </ligand>
</feature>
<dbReference type="HAMAP" id="MF_00834">
    <property type="entry name" value="BioA"/>
    <property type="match status" value="1"/>
</dbReference>
<dbReference type="PROSITE" id="PS00600">
    <property type="entry name" value="AA_TRANSFER_CLASS_3"/>
    <property type="match status" value="1"/>
</dbReference>
<dbReference type="RefSeq" id="WP_270123257.1">
    <property type="nucleotide sequence ID" value="NZ_BAAAOM010000003.1"/>
</dbReference>
<comment type="function">
    <text evidence="7">Catalyzes the transfer of the alpha-amino group from S-adenosyl-L-methionine (SAM) to 7-keto-8-aminopelargonic acid (KAPA) to form 7,8-diaminopelargonic acid (DAPA). It is the only aminotransferase known to utilize SAM as an amino donor.</text>
</comment>
<evidence type="ECO:0000256" key="3">
    <source>
        <dbReference type="ARBA" id="ARBA00022679"/>
    </source>
</evidence>